<keyword evidence="3" id="KW-1185">Reference proteome</keyword>
<sequence length="294" mass="33036">MALAKEYSSRRVCHGTLGEIEAAMLYLLVRVSKPRRVLEVGALCGYSTRWLLSALARNDYGRLESYDLQNVVDGIISEHRDRWTFTRADVTNLDLGDFDLIFIDALHMNAFAKMYTRRILAPVARATPVVIHDIYNPLMMPLYAPCRRLNASDTAALYDLHMDCFRRLAANWTRAHPGNDFLYGPEQTSGEGQELLAWLARTSRTASPIINFQPYNAPLFALGLRDLYLRLGILNPDCPYNQPAAFFLLRGAGDQSASSDIQYFDPSSINVADAKHAAAKRKKRGRLGSSKAQF</sequence>
<comment type="caution">
    <text evidence="2">The sequence shown here is derived from an EMBL/GenBank/DDBJ whole genome shotgun (WGS) entry which is preliminary data.</text>
</comment>
<evidence type="ECO:0000313" key="2">
    <source>
        <dbReference type="EMBL" id="KAJ8606841.1"/>
    </source>
</evidence>
<evidence type="ECO:0000313" key="3">
    <source>
        <dbReference type="Proteomes" id="UP001230188"/>
    </source>
</evidence>
<dbReference type="EMBL" id="JAQMWT010000246">
    <property type="protein sequence ID" value="KAJ8606841.1"/>
    <property type="molecule type" value="Genomic_DNA"/>
</dbReference>
<dbReference type="Gene3D" id="3.40.50.150">
    <property type="entry name" value="Vaccinia Virus protein VP39"/>
    <property type="match status" value="1"/>
</dbReference>
<dbReference type="SUPFAM" id="SSF53335">
    <property type="entry name" value="S-adenosyl-L-methionine-dependent methyltransferases"/>
    <property type="match status" value="1"/>
</dbReference>
<reference evidence="2" key="1">
    <citation type="submission" date="2023-01" db="EMBL/GenBank/DDBJ databases">
        <title>Metagenome sequencing of chrysophaentin producing Chrysophaeum taylorii.</title>
        <authorList>
            <person name="Davison J."/>
            <person name="Bewley C."/>
        </authorList>
    </citation>
    <scope>NUCLEOTIDE SEQUENCE</scope>
    <source>
        <strain evidence="2">NIES-1699</strain>
    </source>
</reference>
<protein>
    <submittedName>
        <fullName evidence="2">Uncharacterized protein</fullName>
    </submittedName>
</protein>
<evidence type="ECO:0000256" key="1">
    <source>
        <dbReference type="SAM" id="MobiDB-lite"/>
    </source>
</evidence>
<dbReference type="Pfam" id="PF13578">
    <property type="entry name" value="Methyltransf_24"/>
    <property type="match status" value="1"/>
</dbReference>
<proteinExistence type="predicted"/>
<organism evidence="2 3">
    <name type="scientific">Chrysophaeum taylorii</name>
    <dbReference type="NCBI Taxonomy" id="2483200"/>
    <lineage>
        <taxon>Eukaryota</taxon>
        <taxon>Sar</taxon>
        <taxon>Stramenopiles</taxon>
        <taxon>Ochrophyta</taxon>
        <taxon>Pelagophyceae</taxon>
        <taxon>Pelagomonadales</taxon>
        <taxon>Pelagomonadaceae</taxon>
        <taxon>Chrysophaeum</taxon>
    </lineage>
</organism>
<accession>A0AAD7XNR7</accession>
<dbReference type="AlphaFoldDB" id="A0AAD7XNR7"/>
<feature type="compositionally biased region" description="Basic residues" evidence="1">
    <location>
        <begin position="277"/>
        <end position="286"/>
    </location>
</feature>
<gene>
    <name evidence="2" type="ORF">CTAYLR_009182</name>
</gene>
<dbReference type="Proteomes" id="UP001230188">
    <property type="component" value="Unassembled WGS sequence"/>
</dbReference>
<feature type="region of interest" description="Disordered" evidence="1">
    <location>
        <begin position="275"/>
        <end position="294"/>
    </location>
</feature>
<dbReference type="InterPro" id="IPR029063">
    <property type="entry name" value="SAM-dependent_MTases_sf"/>
</dbReference>
<name>A0AAD7XNR7_9STRA</name>